<comment type="similarity">
    <text evidence="3">Belongs to the SFH family.</text>
</comment>
<reference evidence="6 7" key="1">
    <citation type="journal article" date="2015" name="Genome Biol. Evol.">
        <title>Comparative Genomics of a Bacterivorous Green Alga Reveals Evolutionary Causalities and Consequences of Phago-Mixotrophic Mode of Nutrition.</title>
        <authorList>
            <person name="Burns J.A."/>
            <person name="Paasch A."/>
            <person name="Narechania A."/>
            <person name="Kim E."/>
        </authorList>
    </citation>
    <scope>NUCLEOTIDE SEQUENCE [LARGE SCALE GENOMIC DNA]</scope>
    <source>
        <strain evidence="6 7">PLY_AMNH</strain>
    </source>
</reference>
<gene>
    <name evidence="6" type="ORF">CYMTET_17446</name>
</gene>
<comment type="caution">
    <text evidence="6">The sequence shown here is derived from an EMBL/GenBank/DDBJ whole genome shotgun (WGS) entry which is preliminary data.</text>
</comment>
<evidence type="ECO:0000256" key="4">
    <source>
        <dbReference type="SAM" id="MobiDB-lite"/>
    </source>
</evidence>
<comment type="subcellular location">
    <subcellularLocation>
        <location evidence="1">Cell membrane</location>
        <topology evidence="1">Peripheral membrane protein</topology>
    </subcellularLocation>
    <subcellularLocation>
        <location evidence="2">Golgi apparatus membrane</location>
        <topology evidence="2">Peripheral membrane protein</topology>
    </subcellularLocation>
</comment>
<dbReference type="SMART" id="SM00516">
    <property type="entry name" value="SEC14"/>
    <property type="match status" value="1"/>
</dbReference>
<sequence length="508" mass="55848">LHFESGAVRDELVKLLQEARSFLKGGSVWRKKKLPLPQPSFTVAVLSVRPLWPWSALEVVLAREMQFRRDRAIVWPLHANTPVLITLATPLGTQLVSLKGAQLLESAAADGLLTLEQACDNVAAGEPCTVKLALQLRIADWVKPGAVAPDGSESSWQDGALLFGLLAMACVVWGHGPGGDVKAMWMSPLSGASGALCMLVAVVLAPTAAPAGRSLLTWLKGKLGVRCVTVCCVGGDIMADDEEEQIPDRFILSCPGDLKEAQRRWHLSKSWKKQNDIANILQKRQPYFRTLKEAYPQYYHKRDKEGRPVVIESITSLKKTVKEIHDAGISMDQVLLHSAFVTEYLWQVIDSSELPGGKMTRIIDVQGVSIFDLSAEVLHFLREVGNMYGVNYPERQHKIFVVNVPAYFSVLWKLVRPLVRPITVEKTQILQAHQVREELLAVIPAENLPVEYGGTCVCEGAGGCSHNAPEDRSLQAYVASLNDRRASGDETPIPLPPPPSAYSTIHVQ</sequence>
<dbReference type="Gene3D" id="3.40.525.10">
    <property type="entry name" value="CRAL-TRIO lipid binding domain"/>
    <property type="match status" value="1"/>
</dbReference>
<dbReference type="EMBL" id="LGRX02007761">
    <property type="protein sequence ID" value="KAK3274370.1"/>
    <property type="molecule type" value="Genomic_DNA"/>
</dbReference>
<organism evidence="6 7">
    <name type="scientific">Cymbomonas tetramitiformis</name>
    <dbReference type="NCBI Taxonomy" id="36881"/>
    <lineage>
        <taxon>Eukaryota</taxon>
        <taxon>Viridiplantae</taxon>
        <taxon>Chlorophyta</taxon>
        <taxon>Pyramimonadophyceae</taxon>
        <taxon>Pyramimonadales</taxon>
        <taxon>Pyramimonadaceae</taxon>
        <taxon>Cymbomonas</taxon>
    </lineage>
</organism>
<dbReference type="CDD" id="cd00170">
    <property type="entry name" value="SEC14"/>
    <property type="match status" value="1"/>
</dbReference>
<accession>A0AAE0L7B4</accession>
<dbReference type="InterPro" id="IPR051026">
    <property type="entry name" value="PI/PC_transfer"/>
</dbReference>
<dbReference type="PANTHER" id="PTHR45657:SF1">
    <property type="entry name" value="CRAL-TRIO DOMAIN-CONTAINING PROTEIN YKL091C-RELATED"/>
    <property type="match status" value="1"/>
</dbReference>
<evidence type="ECO:0000313" key="7">
    <source>
        <dbReference type="Proteomes" id="UP001190700"/>
    </source>
</evidence>
<dbReference type="GO" id="GO:0000139">
    <property type="term" value="C:Golgi membrane"/>
    <property type="evidence" value="ECO:0007669"/>
    <property type="project" value="UniProtKB-SubCell"/>
</dbReference>
<feature type="domain" description="CRAL-TRIO" evidence="5">
    <location>
        <begin position="287"/>
        <end position="460"/>
    </location>
</feature>
<dbReference type="SUPFAM" id="SSF52087">
    <property type="entry name" value="CRAL/TRIO domain"/>
    <property type="match status" value="1"/>
</dbReference>
<evidence type="ECO:0000259" key="5">
    <source>
        <dbReference type="PROSITE" id="PS50191"/>
    </source>
</evidence>
<evidence type="ECO:0000256" key="1">
    <source>
        <dbReference type="ARBA" id="ARBA00004202"/>
    </source>
</evidence>
<dbReference type="AlphaFoldDB" id="A0AAE0L7B4"/>
<dbReference type="Proteomes" id="UP001190700">
    <property type="component" value="Unassembled WGS sequence"/>
</dbReference>
<evidence type="ECO:0000256" key="2">
    <source>
        <dbReference type="ARBA" id="ARBA00004395"/>
    </source>
</evidence>
<dbReference type="Pfam" id="PF00650">
    <property type="entry name" value="CRAL_TRIO"/>
    <property type="match status" value="1"/>
</dbReference>
<proteinExistence type="inferred from homology"/>
<feature type="region of interest" description="Disordered" evidence="4">
    <location>
        <begin position="485"/>
        <end position="508"/>
    </location>
</feature>
<feature type="non-terminal residue" evidence="6">
    <location>
        <position position="1"/>
    </location>
</feature>
<dbReference type="PANTHER" id="PTHR45657">
    <property type="entry name" value="CRAL-TRIO DOMAIN-CONTAINING PROTEIN YKL091C-RELATED"/>
    <property type="match status" value="1"/>
</dbReference>
<dbReference type="InterPro" id="IPR036865">
    <property type="entry name" value="CRAL-TRIO_dom_sf"/>
</dbReference>
<dbReference type="InterPro" id="IPR001251">
    <property type="entry name" value="CRAL-TRIO_dom"/>
</dbReference>
<dbReference type="GO" id="GO:0005886">
    <property type="term" value="C:plasma membrane"/>
    <property type="evidence" value="ECO:0007669"/>
    <property type="project" value="UniProtKB-SubCell"/>
</dbReference>
<keyword evidence="7" id="KW-1185">Reference proteome</keyword>
<dbReference type="PROSITE" id="PS50191">
    <property type="entry name" value="CRAL_TRIO"/>
    <property type="match status" value="1"/>
</dbReference>
<evidence type="ECO:0000256" key="3">
    <source>
        <dbReference type="ARBA" id="ARBA00038020"/>
    </source>
</evidence>
<protein>
    <recommendedName>
        <fullName evidence="5">CRAL-TRIO domain-containing protein</fullName>
    </recommendedName>
</protein>
<evidence type="ECO:0000313" key="6">
    <source>
        <dbReference type="EMBL" id="KAK3274370.1"/>
    </source>
</evidence>
<name>A0AAE0L7B4_9CHLO</name>